<organism evidence="1">
    <name type="scientific">uncultured Rubrobacteraceae bacterium</name>
    <dbReference type="NCBI Taxonomy" id="349277"/>
    <lineage>
        <taxon>Bacteria</taxon>
        <taxon>Bacillati</taxon>
        <taxon>Actinomycetota</taxon>
        <taxon>Rubrobacteria</taxon>
        <taxon>Rubrobacterales</taxon>
        <taxon>Rubrobacteraceae</taxon>
        <taxon>environmental samples</taxon>
    </lineage>
</organism>
<protein>
    <submittedName>
        <fullName evidence="1">Uncharacterized protein</fullName>
    </submittedName>
</protein>
<accession>A0A6J4NYF6</accession>
<dbReference type="AlphaFoldDB" id="A0A6J4NYF6"/>
<dbReference type="EMBL" id="CADCVA010000011">
    <property type="protein sequence ID" value="CAA9399031.1"/>
    <property type="molecule type" value="Genomic_DNA"/>
</dbReference>
<name>A0A6J4NYF6_9ACTN</name>
<proteinExistence type="predicted"/>
<reference evidence="1" key="1">
    <citation type="submission" date="2020-02" db="EMBL/GenBank/DDBJ databases">
        <authorList>
            <person name="Meier V. D."/>
        </authorList>
    </citation>
    <scope>NUCLEOTIDE SEQUENCE</scope>
    <source>
        <strain evidence="1">AVDCRST_MAG82</strain>
    </source>
</reference>
<dbReference type="Gene3D" id="3.10.450.50">
    <property type="match status" value="1"/>
</dbReference>
<sequence>MAVHGVTSEGDKVEACYSGWATCRGGLLGIPSSSQRVLRTRILILPVRDGLVRELWAEVNDL</sequence>
<dbReference type="InterPro" id="IPR032710">
    <property type="entry name" value="NTF2-like_dom_sf"/>
</dbReference>
<gene>
    <name evidence="1" type="ORF">AVDCRST_MAG82-93</name>
</gene>
<evidence type="ECO:0000313" key="1">
    <source>
        <dbReference type="EMBL" id="CAA9399031.1"/>
    </source>
</evidence>
<dbReference type="SUPFAM" id="SSF54427">
    <property type="entry name" value="NTF2-like"/>
    <property type="match status" value="1"/>
</dbReference>